<sequence length="193" mass="22415">MINQSLLPWAPRDSASILKSHYPSSILSYKISDYSPLKMKLPQGLRRKSPEIQYKTKAHDILNQSPPSVSGKYMFKYSRLQNIHKPKKKHKNSFLKPLKQKHSLIRRSLDLERIKNTIKSPIMNQIANPIYDPNIETPLTFTLNTKNPSPYYYKNHNRVAIFSKFSNYNHYADISDSVSSISEDSLHLDNKLI</sequence>
<comment type="caution">
    <text evidence="1">The sequence shown here is derived from an EMBL/GenBank/DDBJ whole genome shotgun (WGS) entry which is preliminary data.</text>
</comment>
<accession>A0A1R2BZ39</accession>
<dbReference type="AlphaFoldDB" id="A0A1R2BZ39"/>
<reference evidence="1 2" key="1">
    <citation type="submission" date="2016-11" db="EMBL/GenBank/DDBJ databases">
        <title>The macronuclear genome of Stentor coeruleus: a giant cell with tiny introns.</title>
        <authorList>
            <person name="Slabodnick M."/>
            <person name="Ruby J.G."/>
            <person name="Reiff S.B."/>
            <person name="Swart E.C."/>
            <person name="Gosai S."/>
            <person name="Prabakaran S."/>
            <person name="Witkowska E."/>
            <person name="Larue G.E."/>
            <person name="Fisher S."/>
            <person name="Freeman R.M."/>
            <person name="Gunawardena J."/>
            <person name="Chu W."/>
            <person name="Stover N.A."/>
            <person name="Gregory B.D."/>
            <person name="Nowacki M."/>
            <person name="Derisi J."/>
            <person name="Roy S.W."/>
            <person name="Marshall W.F."/>
            <person name="Sood P."/>
        </authorList>
    </citation>
    <scope>NUCLEOTIDE SEQUENCE [LARGE SCALE GENOMIC DNA]</scope>
    <source>
        <strain evidence="1">WM001</strain>
    </source>
</reference>
<evidence type="ECO:0000313" key="2">
    <source>
        <dbReference type="Proteomes" id="UP000187209"/>
    </source>
</evidence>
<organism evidence="1 2">
    <name type="scientific">Stentor coeruleus</name>
    <dbReference type="NCBI Taxonomy" id="5963"/>
    <lineage>
        <taxon>Eukaryota</taxon>
        <taxon>Sar</taxon>
        <taxon>Alveolata</taxon>
        <taxon>Ciliophora</taxon>
        <taxon>Postciliodesmatophora</taxon>
        <taxon>Heterotrichea</taxon>
        <taxon>Heterotrichida</taxon>
        <taxon>Stentoridae</taxon>
        <taxon>Stentor</taxon>
    </lineage>
</organism>
<keyword evidence="2" id="KW-1185">Reference proteome</keyword>
<protein>
    <submittedName>
        <fullName evidence="1">Uncharacterized protein</fullName>
    </submittedName>
</protein>
<dbReference type="Proteomes" id="UP000187209">
    <property type="component" value="Unassembled WGS sequence"/>
</dbReference>
<proteinExistence type="predicted"/>
<name>A0A1R2BZ39_9CILI</name>
<gene>
    <name evidence="1" type="ORF">SteCoe_17377</name>
</gene>
<dbReference type="EMBL" id="MPUH01000356">
    <property type="protein sequence ID" value="OMJ82046.1"/>
    <property type="molecule type" value="Genomic_DNA"/>
</dbReference>
<evidence type="ECO:0000313" key="1">
    <source>
        <dbReference type="EMBL" id="OMJ82046.1"/>
    </source>
</evidence>